<reference evidence="2" key="1">
    <citation type="journal article" date="2020" name="Nature">
        <title>Giant virus diversity and host interactions through global metagenomics.</title>
        <authorList>
            <person name="Schulz F."/>
            <person name="Roux S."/>
            <person name="Paez-Espino D."/>
            <person name="Jungbluth S."/>
            <person name="Walsh D.A."/>
            <person name="Denef V.J."/>
            <person name="McMahon K.D."/>
            <person name="Konstantinidis K.T."/>
            <person name="Eloe-Fadrosh E.A."/>
            <person name="Kyrpides N.C."/>
            <person name="Woyke T."/>
        </authorList>
    </citation>
    <scope>NUCLEOTIDE SEQUENCE</scope>
    <source>
        <strain evidence="2">GVMAG-M-3300023179-33</strain>
    </source>
</reference>
<dbReference type="InterPro" id="IPR036885">
    <property type="entry name" value="SWIB_MDM2_dom_sf"/>
</dbReference>
<dbReference type="Gene3D" id="1.10.245.10">
    <property type="entry name" value="SWIB/MDM2 domain"/>
    <property type="match status" value="1"/>
</dbReference>
<dbReference type="Pfam" id="PF02201">
    <property type="entry name" value="SWIB"/>
    <property type="match status" value="1"/>
</dbReference>
<name>A0A6C0EIV3_9ZZZZ</name>
<protein>
    <recommendedName>
        <fullName evidence="1">DM2 domain-containing protein</fullName>
    </recommendedName>
</protein>
<proteinExistence type="predicted"/>
<sequence length="235" mass="27258">MDNMKIKYTTFANDDHERSTPIIVEKEMSARDAIREFVQSQSMYTFGTLQAEHITDAIVNGFFLFNSRDNKYMLNSKDELLQYCKDNTVSLEEKMYFWDIFLFIQRPKFLTPDEHDYIRDCGDLDGYVVKKQVVSGGGGSSSGVKRFPSGFVKPSLISDKLAIFLGKPVGTKMARTDVSKEINTYIRVHGLQCPYNGRRIYPDEKLRKLLNIDNGVELTYFNLQKYMKHHFHKES</sequence>
<dbReference type="CDD" id="cd10567">
    <property type="entry name" value="SWIB-MDM2_like"/>
    <property type="match status" value="1"/>
</dbReference>
<accession>A0A6C0EIV3</accession>
<evidence type="ECO:0000259" key="1">
    <source>
        <dbReference type="PROSITE" id="PS51925"/>
    </source>
</evidence>
<dbReference type="EMBL" id="MN739821">
    <property type="protein sequence ID" value="QHT27285.1"/>
    <property type="molecule type" value="Genomic_DNA"/>
</dbReference>
<dbReference type="SUPFAM" id="SSF47592">
    <property type="entry name" value="SWIB/MDM2 domain"/>
    <property type="match status" value="1"/>
</dbReference>
<dbReference type="InterPro" id="IPR003121">
    <property type="entry name" value="SWIB_MDM2_domain"/>
</dbReference>
<dbReference type="InterPro" id="IPR019835">
    <property type="entry name" value="SWIB_domain"/>
</dbReference>
<dbReference type="PROSITE" id="PS51925">
    <property type="entry name" value="SWIB_MDM2"/>
    <property type="match status" value="1"/>
</dbReference>
<organism evidence="2">
    <name type="scientific">viral metagenome</name>
    <dbReference type="NCBI Taxonomy" id="1070528"/>
    <lineage>
        <taxon>unclassified sequences</taxon>
        <taxon>metagenomes</taxon>
        <taxon>organismal metagenomes</taxon>
    </lineage>
</organism>
<dbReference type="AlphaFoldDB" id="A0A6C0EIV3"/>
<evidence type="ECO:0000313" key="2">
    <source>
        <dbReference type="EMBL" id="QHT27285.1"/>
    </source>
</evidence>
<feature type="domain" description="DM2" evidence="1">
    <location>
        <begin position="150"/>
        <end position="233"/>
    </location>
</feature>
<dbReference type="SMART" id="SM00151">
    <property type="entry name" value="SWIB"/>
    <property type="match status" value="1"/>
</dbReference>